<dbReference type="InterPro" id="IPR024087">
    <property type="entry name" value="Creatininase-like_sf"/>
</dbReference>
<evidence type="ECO:0000313" key="7">
    <source>
        <dbReference type="Proteomes" id="UP001237156"/>
    </source>
</evidence>
<dbReference type="RefSeq" id="WP_279523426.1">
    <property type="nucleotide sequence ID" value="NZ_JARVII010000001.1"/>
</dbReference>
<dbReference type="AlphaFoldDB" id="A0AAW6RI39"/>
<keyword evidence="7" id="KW-1185">Reference proteome</keyword>
<dbReference type="Pfam" id="PF02633">
    <property type="entry name" value="Creatininase"/>
    <property type="match status" value="1"/>
</dbReference>
<dbReference type="Gene3D" id="3.40.50.10310">
    <property type="entry name" value="Creatininase"/>
    <property type="match status" value="1"/>
</dbReference>
<dbReference type="PANTHER" id="PTHR35005:SF1">
    <property type="entry name" value="2-AMINO-5-FORMYLAMINO-6-RIBOSYLAMINOPYRIMIDIN-4(3H)-ONE 5'-MONOPHOSPHATE DEFORMYLASE"/>
    <property type="match status" value="1"/>
</dbReference>
<sequence length="282" mass="30132">MPALPRFWSALTTADFAQIDTARAIAVLPVGATEQHGPHLPLSVDADIAHAIVQAAAPLVADEVPAFFLPVQAIGYSPEHAHFAGTLTLRPETALRLWSDIAESVAASGVRKLVLFNTHGGNAGLLDGLARELRARLRLLIYRCNWFDLPLLDEDGGDLMARFSPQERRFGVHAGQVETAFMLAAAPHAVRRERAEHFRSSSEARARGFALLGNGKSARFAWAAQDLHPSGAAGNARAATTGDGQALIAAAARALADLLAEIDRLPPELTLHDNPHLPTSQP</sequence>
<comment type="similarity">
    <text evidence="5">Belongs to the creatininase superfamily.</text>
</comment>
<dbReference type="SUPFAM" id="SSF102215">
    <property type="entry name" value="Creatininase"/>
    <property type="match status" value="1"/>
</dbReference>
<organism evidence="6 7">
    <name type="scientific">Ottowia cancrivicina</name>
    <dbReference type="NCBI Taxonomy" id="3040346"/>
    <lineage>
        <taxon>Bacteria</taxon>
        <taxon>Pseudomonadati</taxon>
        <taxon>Pseudomonadota</taxon>
        <taxon>Betaproteobacteria</taxon>
        <taxon>Burkholderiales</taxon>
        <taxon>Comamonadaceae</taxon>
        <taxon>Ottowia</taxon>
    </lineage>
</organism>
<evidence type="ECO:0000256" key="5">
    <source>
        <dbReference type="ARBA" id="ARBA00024029"/>
    </source>
</evidence>
<keyword evidence="2" id="KW-0479">Metal-binding</keyword>
<evidence type="ECO:0000256" key="1">
    <source>
        <dbReference type="ARBA" id="ARBA00001947"/>
    </source>
</evidence>
<gene>
    <name evidence="6" type="ORF">QB898_00880</name>
</gene>
<dbReference type="GO" id="GO:0046872">
    <property type="term" value="F:metal ion binding"/>
    <property type="evidence" value="ECO:0007669"/>
    <property type="project" value="UniProtKB-KW"/>
</dbReference>
<dbReference type="PANTHER" id="PTHR35005">
    <property type="entry name" value="3-DEHYDRO-SCYLLO-INOSOSE HYDROLASE"/>
    <property type="match status" value="1"/>
</dbReference>
<comment type="cofactor">
    <cofactor evidence="1">
        <name>Zn(2+)</name>
        <dbReference type="ChEBI" id="CHEBI:29105"/>
    </cofactor>
</comment>
<evidence type="ECO:0000256" key="4">
    <source>
        <dbReference type="ARBA" id="ARBA00022833"/>
    </source>
</evidence>
<dbReference type="Proteomes" id="UP001237156">
    <property type="component" value="Unassembled WGS sequence"/>
</dbReference>
<dbReference type="InterPro" id="IPR003785">
    <property type="entry name" value="Creatininase/forma_Hydrolase"/>
</dbReference>
<keyword evidence="4" id="KW-0862">Zinc</keyword>
<evidence type="ECO:0000256" key="2">
    <source>
        <dbReference type="ARBA" id="ARBA00022723"/>
    </source>
</evidence>
<protein>
    <submittedName>
        <fullName evidence="6">Creatininase family protein</fullName>
    </submittedName>
</protein>
<keyword evidence="3" id="KW-0378">Hydrolase</keyword>
<proteinExistence type="inferred from homology"/>
<evidence type="ECO:0000313" key="6">
    <source>
        <dbReference type="EMBL" id="MDG9698287.1"/>
    </source>
</evidence>
<evidence type="ECO:0000256" key="3">
    <source>
        <dbReference type="ARBA" id="ARBA00022801"/>
    </source>
</evidence>
<accession>A0AAW6RI39</accession>
<comment type="caution">
    <text evidence="6">The sequence shown here is derived from an EMBL/GenBank/DDBJ whole genome shotgun (WGS) entry which is preliminary data.</text>
</comment>
<dbReference type="GO" id="GO:0009231">
    <property type="term" value="P:riboflavin biosynthetic process"/>
    <property type="evidence" value="ECO:0007669"/>
    <property type="project" value="TreeGrafter"/>
</dbReference>
<dbReference type="GO" id="GO:0016811">
    <property type="term" value="F:hydrolase activity, acting on carbon-nitrogen (but not peptide) bonds, in linear amides"/>
    <property type="evidence" value="ECO:0007669"/>
    <property type="project" value="TreeGrafter"/>
</dbReference>
<reference evidence="6 7" key="1">
    <citation type="submission" date="2023-04" db="EMBL/GenBank/DDBJ databases">
        <title>Ottowia paracancer sp. nov., isolated from human stomach.</title>
        <authorList>
            <person name="Song Y."/>
        </authorList>
    </citation>
    <scope>NUCLEOTIDE SEQUENCE [LARGE SCALE GENOMIC DNA]</scope>
    <source>
        <strain evidence="6 7">10c7w1</strain>
    </source>
</reference>
<dbReference type="EMBL" id="JARVII010000001">
    <property type="protein sequence ID" value="MDG9698287.1"/>
    <property type="molecule type" value="Genomic_DNA"/>
</dbReference>
<name>A0AAW6RI39_9BURK</name>